<dbReference type="PANTHER" id="PTHR22916:SF51">
    <property type="entry name" value="GLYCOSYLTRANSFERASE EPSH-RELATED"/>
    <property type="match status" value="1"/>
</dbReference>
<protein>
    <submittedName>
        <fullName evidence="6">Uncharacterized protein</fullName>
    </submittedName>
</protein>
<gene>
    <name evidence="6" type="ORF">SAMN02910344_02029</name>
</gene>
<feature type="domain" description="Glycosyltransferase 2-like" evidence="4">
    <location>
        <begin position="32"/>
        <end position="158"/>
    </location>
</feature>
<dbReference type="Pfam" id="PF13524">
    <property type="entry name" value="Glyco_trans_1_2"/>
    <property type="match status" value="1"/>
</dbReference>
<feature type="coiled-coil region" evidence="3">
    <location>
        <begin position="644"/>
        <end position="673"/>
    </location>
</feature>
<dbReference type="GO" id="GO:0016758">
    <property type="term" value="F:hexosyltransferase activity"/>
    <property type="evidence" value="ECO:0007669"/>
    <property type="project" value="UniProtKB-ARBA"/>
</dbReference>
<dbReference type="CDD" id="cd00761">
    <property type="entry name" value="Glyco_tranf_GTA_type"/>
    <property type="match status" value="1"/>
</dbReference>
<dbReference type="Gene3D" id="3.90.550.10">
    <property type="entry name" value="Spore Coat Polysaccharide Biosynthesis Protein SpsA, Chain A"/>
    <property type="match status" value="1"/>
</dbReference>
<evidence type="ECO:0000256" key="3">
    <source>
        <dbReference type="SAM" id="Coils"/>
    </source>
</evidence>
<evidence type="ECO:0000313" key="6">
    <source>
        <dbReference type="EMBL" id="SFP67378.1"/>
    </source>
</evidence>
<dbReference type="Proteomes" id="UP000243745">
    <property type="component" value="Unassembled WGS sequence"/>
</dbReference>
<dbReference type="PANTHER" id="PTHR22916">
    <property type="entry name" value="GLYCOSYLTRANSFERASE"/>
    <property type="match status" value="1"/>
</dbReference>
<evidence type="ECO:0000313" key="7">
    <source>
        <dbReference type="Proteomes" id="UP000243745"/>
    </source>
</evidence>
<dbReference type="Pfam" id="PF00535">
    <property type="entry name" value="Glycos_transf_2"/>
    <property type="match status" value="1"/>
</dbReference>
<dbReference type="OrthoDB" id="5625627at2"/>
<dbReference type="SUPFAM" id="SSF53448">
    <property type="entry name" value="Nucleotide-diphospho-sugar transferases"/>
    <property type="match status" value="1"/>
</dbReference>
<dbReference type="AlphaFoldDB" id="A0A662ZMP2"/>
<dbReference type="InterPro" id="IPR001173">
    <property type="entry name" value="Glyco_trans_2-like"/>
</dbReference>
<sequence>MQTDLKLNECIYDNTDVKILVKNNISYTPKVSIIIPVYNVETYLNKCMDSVINQTLKEIEIICVDDGSTDSSLKILKKYAKSDNRITLIAPKHIGTGRCRNIALRLVKGEYVGFVDPDDWIEDEYFEKLYSFTDGEPDIVFQTARREIYPDENREVVIDTPKSNNDIIFRFNIINYSGHLWSKLFKRSFIELHNFKNSFTKRAQDLLLTFPAILLAKEIRCINHAKYFYRKGHKSACTVEYTPRDAEELISLYSQIENKVSEFNENMLALVKYKKNQTLKKTYSTSSETVKNILRKNVKSLYEIDFDISSNEERLVTIKNPAPNSIDMLWWGDYWLGLDLAQGLKEKGMFVKIDYFDLDKPISNSYINIVIRGMNRNLPVDSHKLNIMYLISHPDDVSLKEVEQYNIVIVASKKKCKYFRDQGIKAYYLPQFTNPKRFYNEKDSAFKTHILFVGNAYNGIRPAVEYATKNHLPISIFGKYWSKYISDKKYIKGEYIDNNDLHKYYSNAEIVLNDTNDNMKREGFVSNRIHDVTACKAFVISDYLPEIEEMYGDAIPMYRNEKEFCQIVEYYLNHPEERRQKAEQAYKITLKYYTNIIFSKNLKKIISEYVLLKRPLSILSDYILLPYNLYRFKNLKKLISPKIIEQLTQASYEKEEERARKEKQDALNKIRRLLIPVRIDVKNQGEQGNNLVVTAEGKISTPDYFAKDGSPGYVIEYNKLVNKIKLKVIRNGELIINFKSQDKRYQGEKYPFWIDYKSIKINGTDILQSPVSVWHDKPYRYRMSVINTQELTIEIENNYYAYSAELLLDILEKFGKEELQKIDLLQFQYICEMCKKSKQ</sequence>
<evidence type="ECO:0000259" key="4">
    <source>
        <dbReference type="Pfam" id="PF00535"/>
    </source>
</evidence>
<evidence type="ECO:0000259" key="5">
    <source>
        <dbReference type="Pfam" id="PF13524"/>
    </source>
</evidence>
<dbReference type="Gene3D" id="3.40.50.2000">
    <property type="entry name" value="Glycogen Phosphorylase B"/>
    <property type="match status" value="1"/>
</dbReference>
<dbReference type="RefSeq" id="WP_093143362.1">
    <property type="nucleotide sequence ID" value="NZ_FOXF01000053.1"/>
</dbReference>
<feature type="domain" description="Spore protein YkvP/CgeB glycosyl transferase-like" evidence="5">
    <location>
        <begin position="468"/>
        <end position="595"/>
    </location>
</feature>
<keyword evidence="2" id="KW-0808">Transferase</keyword>
<evidence type="ECO:0000256" key="1">
    <source>
        <dbReference type="ARBA" id="ARBA00022676"/>
    </source>
</evidence>
<reference evidence="6 7" key="1">
    <citation type="submission" date="2016-10" db="EMBL/GenBank/DDBJ databases">
        <authorList>
            <person name="Varghese N."/>
            <person name="Submissions S."/>
        </authorList>
    </citation>
    <scope>NUCLEOTIDE SEQUENCE [LARGE SCALE GENOMIC DNA]</scope>
    <source>
        <strain evidence="6 7">DSM 1361</strain>
    </source>
</reference>
<dbReference type="InterPro" id="IPR055259">
    <property type="entry name" value="YkvP/CgeB_Glyco_trans-like"/>
</dbReference>
<proteinExistence type="predicted"/>
<name>A0A662ZMP2_9GAMM</name>
<keyword evidence="3" id="KW-0175">Coiled coil</keyword>
<dbReference type="InterPro" id="IPR029044">
    <property type="entry name" value="Nucleotide-diphossugar_trans"/>
</dbReference>
<organism evidence="6 7">
    <name type="scientific">Ruminobacter amylophilus</name>
    <dbReference type="NCBI Taxonomy" id="867"/>
    <lineage>
        <taxon>Bacteria</taxon>
        <taxon>Pseudomonadati</taxon>
        <taxon>Pseudomonadota</taxon>
        <taxon>Gammaproteobacteria</taxon>
        <taxon>Aeromonadales</taxon>
        <taxon>Succinivibrionaceae</taxon>
        <taxon>Ruminobacter</taxon>
    </lineage>
</organism>
<dbReference type="EMBL" id="FOXF01000053">
    <property type="protein sequence ID" value="SFP67378.1"/>
    <property type="molecule type" value="Genomic_DNA"/>
</dbReference>
<keyword evidence="7" id="KW-1185">Reference proteome</keyword>
<accession>A0A662ZMP2</accession>
<keyword evidence="1" id="KW-0328">Glycosyltransferase</keyword>
<evidence type="ECO:0000256" key="2">
    <source>
        <dbReference type="ARBA" id="ARBA00022679"/>
    </source>
</evidence>